<keyword evidence="2" id="KW-1185">Reference proteome</keyword>
<gene>
    <name evidence="1" type="ORF">KK1_039552</name>
</gene>
<protein>
    <submittedName>
        <fullName evidence="1">Uncharacterized protein</fullName>
    </submittedName>
</protein>
<accession>A0A151R9W0</accession>
<evidence type="ECO:0000313" key="2">
    <source>
        <dbReference type="Proteomes" id="UP000075243"/>
    </source>
</evidence>
<evidence type="ECO:0000313" key="1">
    <source>
        <dbReference type="EMBL" id="KYP39155.1"/>
    </source>
</evidence>
<feature type="non-terminal residue" evidence="1">
    <location>
        <position position="1"/>
    </location>
</feature>
<proteinExistence type="predicted"/>
<dbReference type="AlphaFoldDB" id="A0A151R9W0"/>
<sequence>LIKYQRDSCSICTPLLKRFPEIIKSKVRLILHITSLPIPTSHCFLQPQHNKSKSQVSKLDEKRMKFINLVANVVNYSCKN</sequence>
<organism evidence="1 2">
    <name type="scientific">Cajanus cajan</name>
    <name type="common">Pigeon pea</name>
    <name type="synonym">Cajanus indicus</name>
    <dbReference type="NCBI Taxonomy" id="3821"/>
    <lineage>
        <taxon>Eukaryota</taxon>
        <taxon>Viridiplantae</taxon>
        <taxon>Streptophyta</taxon>
        <taxon>Embryophyta</taxon>
        <taxon>Tracheophyta</taxon>
        <taxon>Spermatophyta</taxon>
        <taxon>Magnoliopsida</taxon>
        <taxon>eudicotyledons</taxon>
        <taxon>Gunneridae</taxon>
        <taxon>Pentapetalae</taxon>
        <taxon>rosids</taxon>
        <taxon>fabids</taxon>
        <taxon>Fabales</taxon>
        <taxon>Fabaceae</taxon>
        <taxon>Papilionoideae</taxon>
        <taxon>50 kb inversion clade</taxon>
        <taxon>NPAAA clade</taxon>
        <taxon>indigoferoid/millettioid clade</taxon>
        <taxon>Phaseoleae</taxon>
        <taxon>Cajanus</taxon>
    </lineage>
</organism>
<reference evidence="1" key="1">
    <citation type="journal article" date="2012" name="Nat. Biotechnol.">
        <title>Draft genome sequence of pigeonpea (Cajanus cajan), an orphan legume crop of resource-poor farmers.</title>
        <authorList>
            <person name="Varshney R.K."/>
            <person name="Chen W."/>
            <person name="Li Y."/>
            <person name="Bharti A.K."/>
            <person name="Saxena R.K."/>
            <person name="Schlueter J.A."/>
            <person name="Donoghue M.T."/>
            <person name="Azam S."/>
            <person name="Fan G."/>
            <person name="Whaley A.M."/>
            <person name="Farmer A.D."/>
            <person name="Sheridan J."/>
            <person name="Iwata A."/>
            <person name="Tuteja R."/>
            <person name="Penmetsa R.V."/>
            <person name="Wu W."/>
            <person name="Upadhyaya H.D."/>
            <person name="Yang S.P."/>
            <person name="Shah T."/>
            <person name="Saxena K.B."/>
            <person name="Michael T."/>
            <person name="McCombie W.R."/>
            <person name="Yang B."/>
            <person name="Zhang G."/>
            <person name="Yang H."/>
            <person name="Wang J."/>
            <person name="Spillane C."/>
            <person name="Cook D.R."/>
            <person name="May G.D."/>
            <person name="Xu X."/>
            <person name="Jackson S.A."/>
        </authorList>
    </citation>
    <scope>NUCLEOTIDE SEQUENCE [LARGE SCALE GENOMIC DNA]</scope>
</reference>
<dbReference type="Proteomes" id="UP000075243">
    <property type="component" value="Unassembled WGS sequence"/>
</dbReference>
<dbReference type="EMBL" id="KQ483933">
    <property type="protein sequence ID" value="KYP39155.1"/>
    <property type="molecule type" value="Genomic_DNA"/>
</dbReference>
<name>A0A151R9W0_CAJCA</name>